<dbReference type="RefSeq" id="WP_123164665.1">
    <property type="nucleotide sequence ID" value="NZ_RIAX01000003.1"/>
</dbReference>
<dbReference type="InterPro" id="IPR025889">
    <property type="entry name" value="GSP17M-like_dom"/>
</dbReference>
<evidence type="ECO:0000313" key="4">
    <source>
        <dbReference type="Proteomes" id="UP000275473"/>
    </source>
</evidence>
<proteinExistence type="predicted"/>
<dbReference type="Proteomes" id="UP000275473">
    <property type="component" value="Unassembled WGS sequence"/>
</dbReference>
<feature type="compositionally biased region" description="Basic and acidic residues" evidence="1">
    <location>
        <begin position="114"/>
        <end position="129"/>
    </location>
</feature>
<feature type="compositionally biased region" description="Basic and acidic residues" evidence="1">
    <location>
        <begin position="136"/>
        <end position="162"/>
    </location>
</feature>
<dbReference type="EMBL" id="RIAX01000003">
    <property type="protein sequence ID" value="RNF40156.1"/>
    <property type="molecule type" value="Genomic_DNA"/>
</dbReference>
<keyword evidence="4" id="KW-1185">Reference proteome</keyword>
<reference evidence="3 4" key="1">
    <citation type="journal article" date="2018" name="Int. J. Syst. Evol. Microbiol.">
        <title>Planococcus salinus sp. nov., a moderately halophilic bacterium isolated from a saline-alkali soil.</title>
        <authorList>
            <person name="Gan L."/>
        </authorList>
    </citation>
    <scope>NUCLEOTIDE SEQUENCE [LARGE SCALE GENOMIC DNA]</scope>
    <source>
        <strain evidence="3 4">LCB217</strain>
    </source>
</reference>
<evidence type="ECO:0000259" key="2">
    <source>
        <dbReference type="Pfam" id="PF11181"/>
    </source>
</evidence>
<dbReference type="AlphaFoldDB" id="A0A3M8P8X0"/>
<organism evidence="3 4">
    <name type="scientific">Planococcus salinus</name>
    <dbReference type="NCBI Taxonomy" id="1848460"/>
    <lineage>
        <taxon>Bacteria</taxon>
        <taxon>Bacillati</taxon>
        <taxon>Bacillota</taxon>
        <taxon>Bacilli</taxon>
        <taxon>Bacillales</taxon>
        <taxon>Caryophanaceae</taxon>
        <taxon>Planococcus</taxon>
    </lineage>
</organism>
<sequence>MPNQFVQTYPTGEEVLRKIEELKREGYSENDMYVMSRKNDELSLVRGQTNVDYHVPEDKWIDRFASFLTGNEEVHQAFMSMGINEHESEELYQNVQDGQLLLYVDRRYAERFEHDKDEESFELGEKEKTTVQNKKLNTEDTRELQQENEEKTEEIDSRHYKR</sequence>
<dbReference type="OrthoDB" id="2678178at2"/>
<comment type="caution">
    <text evidence="3">The sequence shown here is derived from an EMBL/GenBank/DDBJ whole genome shotgun (WGS) entry which is preliminary data.</text>
</comment>
<feature type="domain" description="General stress protein 17M-like" evidence="2">
    <location>
        <begin position="4"/>
        <end position="98"/>
    </location>
</feature>
<evidence type="ECO:0000313" key="3">
    <source>
        <dbReference type="EMBL" id="RNF40156.1"/>
    </source>
</evidence>
<dbReference type="Pfam" id="PF11181">
    <property type="entry name" value="YflT"/>
    <property type="match status" value="1"/>
</dbReference>
<evidence type="ECO:0000256" key="1">
    <source>
        <dbReference type="SAM" id="MobiDB-lite"/>
    </source>
</evidence>
<name>A0A3M8P8X0_9BACL</name>
<accession>A0A3M8P8X0</accession>
<gene>
    <name evidence="3" type="ORF">EEX84_05825</name>
</gene>
<protein>
    <recommendedName>
        <fullName evidence="2">General stress protein 17M-like domain-containing protein</fullName>
    </recommendedName>
</protein>
<feature type="region of interest" description="Disordered" evidence="1">
    <location>
        <begin position="114"/>
        <end position="162"/>
    </location>
</feature>